<protein>
    <submittedName>
        <fullName evidence="2">Uncharacterized protein</fullName>
    </submittedName>
</protein>
<evidence type="ECO:0000313" key="2">
    <source>
        <dbReference type="EMBL" id="KIK18205.1"/>
    </source>
</evidence>
<gene>
    <name evidence="2" type="ORF">PISMIDRAFT_684512</name>
</gene>
<evidence type="ECO:0000256" key="1">
    <source>
        <dbReference type="SAM" id="MobiDB-lite"/>
    </source>
</evidence>
<reference evidence="2 3" key="1">
    <citation type="submission" date="2014-04" db="EMBL/GenBank/DDBJ databases">
        <authorList>
            <consortium name="DOE Joint Genome Institute"/>
            <person name="Kuo A."/>
            <person name="Kohler A."/>
            <person name="Costa M.D."/>
            <person name="Nagy L.G."/>
            <person name="Floudas D."/>
            <person name="Copeland A."/>
            <person name="Barry K.W."/>
            <person name="Cichocki N."/>
            <person name="Veneault-Fourrey C."/>
            <person name="LaButti K."/>
            <person name="Lindquist E.A."/>
            <person name="Lipzen A."/>
            <person name="Lundell T."/>
            <person name="Morin E."/>
            <person name="Murat C."/>
            <person name="Sun H."/>
            <person name="Tunlid A."/>
            <person name="Henrissat B."/>
            <person name="Grigoriev I.V."/>
            <person name="Hibbett D.S."/>
            <person name="Martin F."/>
            <person name="Nordberg H.P."/>
            <person name="Cantor M.N."/>
            <person name="Hua S.X."/>
        </authorList>
    </citation>
    <scope>NUCLEOTIDE SEQUENCE [LARGE SCALE GENOMIC DNA]</scope>
    <source>
        <strain evidence="2 3">441</strain>
    </source>
</reference>
<dbReference type="HOGENOM" id="CLU_2942655_0_0_1"/>
<evidence type="ECO:0000313" key="3">
    <source>
        <dbReference type="Proteomes" id="UP000054018"/>
    </source>
</evidence>
<proteinExistence type="predicted"/>
<dbReference type="Proteomes" id="UP000054018">
    <property type="component" value="Unassembled WGS sequence"/>
</dbReference>
<reference evidence="3" key="2">
    <citation type="submission" date="2015-01" db="EMBL/GenBank/DDBJ databases">
        <title>Evolutionary Origins and Diversification of the Mycorrhizal Mutualists.</title>
        <authorList>
            <consortium name="DOE Joint Genome Institute"/>
            <consortium name="Mycorrhizal Genomics Consortium"/>
            <person name="Kohler A."/>
            <person name="Kuo A."/>
            <person name="Nagy L.G."/>
            <person name="Floudas D."/>
            <person name="Copeland A."/>
            <person name="Barry K.W."/>
            <person name="Cichocki N."/>
            <person name="Veneault-Fourrey C."/>
            <person name="LaButti K."/>
            <person name="Lindquist E.A."/>
            <person name="Lipzen A."/>
            <person name="Lundell T."/>
            <person name="Morin E."/>
            <person name="Murat C."/>
            <person name="Riley R."/>
            <person name="Ohm R."/>
            <person name="Sun H."/>
            <person name="Tunlid A."/>
            <person name="Henrissat B."/>
            <person name="Grigoriev I.V."/>
            <person name="Hibbett D.S."/>
            <person name="Martin F."/>
        </authorList>
    </citation>
    <scope>NUCLEOTIDE SEQUENCE [LARGE SCALE GENOMIC DNA]</scope>
    <source>
        <strain evidence="3">441</strain>
    </source>
</reference>
<name>A0A0C9Y0D5_9AGAM</name>
<dbReference type="AlphaFoldDB" id="A0A0C9Y0D5"/>
<dbReference type="EMBL" id="KN833811">
    <property type="protein sequence ID" value="KIK18205.1"/>
    <property type="molecule type" value="Genomic_DNA"/>
</dbReference>
<keyword evidence="3" id="KW-1185">Reference proteome</keyword>
<sequence length="60" mass="6642">MPSRLPQEPKKDTAGQPKPIIPKIVHTRSLLREAVTTTTGRTGRLRDATVAGIRENAFFD</sequence>
<accession>A0A0C9Y0D5</accession>
<feature type="region of interest" description="Disordered" evidence="1">
    <location>
        <begin position="1"/>
        <end position="20"/>
    </location>
</feature>
<organism evidence="2 3">
    <name type="scientific">Pisolithus microcarpus 441</name>
    <dbReference type="NCBI Taxonomy" id="765257"/>
    <lineage>
        <taxon>Eukaryota</taxon>
        <taxon>Fungi</taxon>
        <taxon>Dikarya</taxon>
        <taxon>Basidiomycota</taxon>
        <taxon>Agaricomycotina</taxon>
        <taxon>Agaricomycetes</taxon>
        <taxon>Agaricomycetidae</taxon>
        <taxon>Boletales</taxon>
        <taxon>Sclerodermatineae</taxon>
        <taxon>Pisolithaceae</taxon>
        <taxon>Pisolithus</taxon>
    </lineage>
</organism>